<evidence type="ECO:0000313" key="2">
    <source>
        <dbReference type="Proteomes" id="UP000005233"/>
    </source>
</evidence>
<reference evidence="1 2" key="1">
    <citation type="journal article" date="2012" name="J. Bacteriol.">
        <title>Complete genome sequence of a thermophilic methanogen, Methanocella conradii HZ254, isolated from Chinese rice field soil.</title>
        <authorList>
            <person name="Lu Z."/>
            <person name="Lu Y."/>
        </authorList>
    </citation>
    <scope>NUCLEOTIDE SEQUENCE [LARGE SCALE GENOMIC DNA]</scope>
    <source>
        <strain evidence="2">DSM 24694 / JCM 17849 / CGMCC 1.5162 / HZ254</strain>
    </source>
</reference>
<accession>H8I6P1</accession>
<dbReference type="EMBL" id="CP003243">
    <property type="protein sequence ID" value="AFC98933.1"/>
    <property type="molecule type" value="Genomic_DNA"/>
</dbReference>
<protein>
    <submittedName>
        <fullName evidence="1">Uncharacterized protein</fullName>
    </submittedName>
</protein>
<evidence type="ECO:0000313" key="1">
    <source>
        <dbReference type="EMBL" id="AFC98933.1"/>
    </source>
</evidence>
<dbReference type="STRING" id="1041930.Mtc_0162"/>
<proteinExistence type="predicted"/>
<dbReference type="AlphaFoldDB" id="H8I6P1"/>
<sequence>MSFIKIICLNYAVKVFTYVKYYINIGPRCNHMYLMMSDMLIDTDIFIKRITH</sequence>
<dbReference type="Proteomes" id="UP000005233">
    <property type="component" value="Chromosome"/>
</dbReference>
<gene>
    <name evidence="1" type="ordered locus">Mtc_0162</name>
</gene>
<dbReference type="KEGG" id="mez:Mtc_0162"/>
<dbReference type="HOGENOM" id="CLU_3075311_0_0_2"/>
<keyword evidence="2" id="KW-1185">Reference proteome</keyword>
<name>H8I6P1_METCZ</name>
<organism evidence="1 2">
    <name type="scientific">Methanocella conradii (strain DSM 24694 / JCM 17849 / CGMCC 1.5162 / HZ254)</name>
    <dbReference type="NCBI Taxonomy" id="1041930"/>
    <lineage>
        <taxon>Archaea</taxon>
        <taxon>Methanobacteriati</taxon>
        <taxon>Methanobacteriota</taxon>
        <taxon>Stenosarchaea group</taxon>
        <taxon>Methanomicrobia</taxon>
        <taxon>Methanocellales</taxon>
        <taxon>Methanocellaceae</taxon>
        <taxon>Methanocella</taxon>
    </lineage>
</organism>